<dbReference type="Proteomes" id="UP000245551">
    <property type="component" value="Unassembled WGS sequence"/>
</dbReference>
<dbReference type="Proteomes" id="UP000245068">
    <property type="component" value="Unassembled WGS sequence"/>
</dbReference>
<sequence>MYSICFTRIAQPLCIANDTHQVVVFHFLNTDVRFVPDIVIHTLRVTLLSDSGYALIGYEYCARIM</sequence>
<proteinExistence type="predicted"/>
<protein>
    <submittedName>
        <fullName evidence="1">Uncharacterized protein</fullName>
    </submittedName>
</protein>
<evidence type="ECO:0000313" key="2">
    <source>
        <dbReference type="EMBL" id="PVM66357.1"/>
    </source>
</evidence>
<dbReference type="EMBL" id="QDLV01000008">
    <property type="protein sequence ID" value="PVJ47779.1"/>
    <property type="molecule type" value="Genomic_DNA"/>
</dbReference>
<reference evidence="3 4" key="1">
    <citation type="submission" date="2018-04" db="EMBL/GenBank/DDBJ databases">
        <title>Serotype diversity and antimicrobial resistance among Salmonella enterica isolated from patients at an equine referral hospital.</title>
        <authorList>
            <person name="Leon I.M."/>
            <person name="Lawhon S.D."/>
            <person name="Norman K.N."/>
            <person name="Threadgill D.S."/>
            <person name="Ohta N."/>
            <person name="Vinasco J."/>
            <person name="Scott H.M."/>
        </authorList>
    </citation>
    <scope>NUCLEOTIDE SEQUENCE [LARGE SCALE GENOMIC DNA]</scope>
    <source>
        <strain evidence="2 3">159</strain>
        <strain evidence="1 4">230</strain>
    </source>
</reference>
<name>A0A2T8XAT8_SALET</name>
<gene>
    <name evidence="2" type="ORF">C4784_11275</name>
    <name evidence="1" type="ORF">C4855_11905</name>
</gene>
<dbReference type="AlphaFoldDB" id="A0A2T8XAT8"/>
<evidence type="ECO:0000313" key="4">
    <source>
        <dbReference type="Proteomes" id="UP000245551"/>
    </source>
</evidence>
<comment type="caution">
    <text evidence="1">The sequence shown here is derived from an EMBL/GenBank/DDBJ whole genome shotgun (WGS) entry which is preliminary data.</text>
</comment>
<evidence type="ECO:0000313" key="3">
    <source>
        <dbReference type="Proteomes" id="UP000245068"/>
    </source>
</evidence>
<evidence type="ECO:0000313" key="1">
    <source>
        <dbReference type="EMBL" id="PVJ47779.1"/>
    </source>
</evidence>
<organism evidence="1 4">
    <name type="scientific">Salmonella enterica subsp. enterica serovar Gaminara</name>
    <dbReference type="NCBI Taxonomy" id="913070"/>
    <lineage>
        <taxon>Bacteria</taxon>
        <taxon>Pseudomonadati</taxon>
        <taxon>Pseudomonadota</taxon>
        <taxon>Gammaproteobacteria</taxon>
        <taxon>Enterobacterales</taxon>
        <taxon>Enterobacteriaceae</taxon>
        <taxon>Salmonella</taxon>
    </lineage>
</organism>
<accession>A0A2T8XAT8</accession>
<dbReference type="EMBL" id="QDOO01000009">
    <property type="protein sequence ID" value="PVM66357.1"/>
    <property type="molecule type" value="Genomic_DNA"/>
</dbReference>